<comment type="caution">
    <text evidence="3">The sequence shown here is derived from an EMBL/GenBank/DDBJ whole genome shotgun (WGS) entry which is preliminary data.</text>
</comment>
<gene>
    <name evidence="3" type="ORF">GCM10011613_07340</name>
</gene>
<dbReference type="InterPro" id="IPR032519">
    <property type="entry name" value="YbgF_tri"/>
</dbReference>
<dbReference type="InterPro" id="IPR011990">
    <property type="entry name" value="TPR-like_helical_dom_sf"/>
</dbReference>
<reference evidence="4" key="1">
    <citation type="journal article" date="2019" name="Int. J. Syst. Evol. Microbiol.">
        <title>The Global Catalogue of Microorganisms (GCM) 10K type strain sequencing project: providing services to taxonomists for standard genome sequencing and annotation.</title>
        <authorList>
            <consortium name="The Broad Institute Genomics Platform"/>
            <consortium name="The Broad Institute Genome Sequencing Center for Infectious Disease"/>
            <person name="Wu L."/>
            <person name="Ma J."/>
        </authorList>
    </citation>
    <scope>NUCLEOTIDE SEQUENCE [LARGE SCALE GENOMIC DNA]</scope>
    <source>
        <strain evidence="4">KCTC 32239</strain>
    </source>
</reference>
<keyword evidence="1" id="KW-0732">Signal</keyword>
<feature type="domain" description="YbgF trimerisation" evidence="2">
    <location>
        <begin position="42"/>
        <end position="100"/>
    </location>
</feature>
<feature type="chain" id="PRO_5046102478" description="YbgF trimerisation domain-containing protein" evidence="1">
    <location>
        <begin position="20"/>
        <end position="248"/>
    </location>
</feature>
<proteinExistence type="predicted"/>
<dbReference type="Proteomes" id="UP000619761">
    <property type="component" value="Unassembled WGS sequence"/>
</dbReference>
<feature type="signal peptide" evidence="1">
    <location>
        <begin position="1"/>
        <end position="19"/>
    </location>
</feature>
<name>A0ABQ3ATY6_9GAMM</name>
<dbReference type="EMBL" id="BMYZ01000001">
    <property type="protein sequence ID" value="GGY65973.1"/>
    <property type="molecule type" value="Genomic_DNA"/>
</dbReference>
<organism evidence="3 4">
    <name type="scientific">Cellvibrio zantedeschiae</name>
    <dbReference type="NCBI Taxonomy" id="1237077"/>
    <lineage>
        <taxon>Bacteria</taxon>
        <taxon>Pseudomonadati</taxon>
        <taxon>Pseudomonadota</taxon>
        <taxon>Gammaproteobacteria</taxon>
        <taxon>Cellvibrionales</taxon>
        <taxon>Cellvibrionaceae</taxon>
        <taxon>Cellvibrio</taxon>
    </lineage>
</organism>
<dbReference type="Pfam" id="PF13432">
    <property type="entry name" value="TPR_16"/>
    <property type="match status" value="1"/>
</dbReference>
<sequence length="248" mass="27543">MLKRAIALLCCIAVPAVEAQVRVVDSSPQSVRSGVNRQQESLEQKTESYNQVQSLLQEVSELRALVEEQGHEISRLKQLQLDNYVDLDRRVSFLTGNAAKAKDLDASANTDSSVSTDSAVAPAVAGASEADEYKAAYDLLRQRQVDQSLVAFKEYLKKYPSGEFAANSCYWLGEIFLLKNQLPQARDWFAKLLQDFPESNKVPDAKFKLGKVYHLLGDKKRAKPLLDDAAAGLGDSARLAKQYLKDNF</sequence>
<dbReference type="Gene3D" id="1.20.5.110">
    <property type="match status" value="1"/>
</dbReference>
<protein>
    <recommendedName>
        <fullName evidence="2">YbgF trimerisation domain-containing protein</fullName>
    </recommendedName>
</protein>
<dbReference type="Pfam" id="PF16331">
    <property type="entry name" value="TolA_bind_tri"/>
    <property type="match status" value="1"/>
</dbReference>
<evidence type="ECO:0000259" key="2">
    <source>
        <dbReference type="Pfam" id="PF16331"/>
    </source>
</evidence>
<dbReference type="Gene3D" id="1.25.40.10">
    <property type="entry name" value="Tetratricopeptide repeat domain"/>
    <property type="match status" value="1"/>
</dbReference>
<accession>A0ABQ3ATY6</accession>
<evidence type="ECO:0000313" key="4">
    <source>
        <dbReference type="Proteomes" id="UP000619761"/>
    </source>
</evidence>
<evidence type="ECO:0000313" key="3">
    <source>
        <dbReference type="EMBL" id="GGY65973.1"/>
    </source>
</evidence>
<keyword evidence="4" id="KW-1185">Reference proteome</keyword>
<evidence type="ECO:0000256" key="1">
    <source>
        <dbReference type="SAM" id="SignalP"/>
    </source>
</evidence>
<dbReference type="SUPFAM" id="SSF48452">
    <property type="entry name" value="TPR-like"/>
    <property type="match status" value="1"/>
</dbReference>
<dbReference type="RefSeq" id="WP_189416131.1">
    <property type="nucleotide sequence ID" value="NZ_BMYZ01000001.1"/>
</dbReference>